<reference evidence="1 2" key="1">
    <citation type="submission" date="2022-06" db="EMBL/GenBank/DDBJ databases">
        <title>Endosaccharibacter gen. nov., sp. nov., endophytic bacteria isolated from sugarcane.</title>
        <authorList>
            <person name="Pitiwittayakul N."/>
            <person name="Yukphan P."/>
            <person name="Charoenyingcharoen P."/>
            <person name="Tanasupawat S."/>
        </authorList>
    </citation>
    <scope>NUCLEOTIDE SEQUENCE [LARGE SCALE GENOMIC DNA]</scope>
    <source>
        <strain evidence="1 2">KSS8</strain>
    </source>
</reference>
<gene>
    <name evidence="1" type="ORF">NFI95_15095</name>
</gene>
<sequence length="642" mass="70928">MNEHDTQHQGRFLTESNLCLIPDPCRDIDGVQHVSLNGQLIPLRQGADPVRTFAAGWRPTALFTGFAPIFLLAFVHEDGGEGMWFLDHRMTSIGNDAAHLPQDALRIVRARAAPLLRELADSVLSPQDRPLSGAARGLLALNGAIRRAIADLARDEVLPAPSLILAEQLGSSGLPCLLQPGDRLVSLRREFLCEGFALDWQQRLDRAISGGVLTWPGPVDGAPLRCAGSLVFDDFHFAYLFMDESRHLPFLAIVGDHLSCVGGVWFPTLGIMVAEEKPAAPLMRRAALLHARDWFVHHLVTWHDELVSYLRRPQQGVVNILRSRSFHIGHQLWNELSGIDRLVRNGAAREVTHLVSRPPRGLEIYGPIDTLFPEILGTVDRSIDSDNALIRRVYRTGAIACRVTGDFVPAGLRDRLVAHALRERASQSRPDRAARRLLIGLRVENRTLIGLDEFCCALVDLVARRYPDTIVVFDGHNSQDGSNGAVPIGSQGEMLARTSPHAVERGIVDRVRQRFPERADRILDTIMQPVSASIEAAIDSTCFVSIWGASLAKYRWLANKPGFVLTSRWNLENRDDLDIYHAPRFMEDPAPLAFIDRSLVEDDPQAPQLAAAGGANPGFANFRLDADGLPAIQAFLDGYLLP</sequence>
<dbReference type="Proteomes" id="UP001524587">
    <property type="component" value="Unassembled WGS sequence"/>
</dbReference>
<dbReference type="EMBL" id="JAMSKV010000016">
    <property type="protein sequence ID" value="MCQ8279770.1"/>
    <property type="molecule type" value="Genomic_DNA"/>
</dbReference>
<comment type="caution">
    <text evidence="1">The sequence shown here is derived from an EMBL/GenBank/DDBJ whole genome shotgun (WGS) entry which is preliminary data.</text>
</comment>
<keyword evidence="2" id="KW-1185">Reference proteome</keyword>
<organism evidence="1 2">
    <name type="scientific">Endosaccharibacter trunci</name>
    <dbReference type="NCBI Taxonomy" id="2812733"/>
    <lineage>
        <taxon>Bacteria</taxon>
        <taxon>Pseudomonadati</taxon>
        <taxon>Pseudomonadota</taxon>
        <taxon>Alphaproteobacteria</taxon>
        <taxon>Acetobacterales</taxon>
        <taxon>Acetobacteraceae</taxon>
        <taxon>Endosaccharibacter</taxon>
    </lineage>
</organism>
<proteinExistence type="predicted"/>
<name>A0ABT1WA68_9PROT</name>
<evidence type="ECO:0000313" key="1">
    <source>
        <dbReference type="EMBL" id="MCQ8279770.1"/>
    </source>
</evidence>
<protein>
    <submittedName>
        <fullName evidence="1">Uncharacterized protein</fullName>
    </submittedName>
</protein>
<accession>A0ABT1WA68</accession>
<dbReference type="RefSeq" id="WP_422865260.1">
    <property type="nucleotide sequence ID" value="NZ_JAMSKV010000016.1"/>
</dbReference>
<evidence type="ECO:0000313" key="2">
    <source>
        <dbReference type="Proteomes" id="UP001524587"/>
    </source>
</evidence>